<gene>
    <name evidence="3" type="ORF">NOG11_00430</name>
</gene>
<dbReference type="GO" id="GO:0006631">
    <property type="term" value="P:fatty acid metabolic process"/>
    <property type="evidence" value="ECO:0007669"/>
    <property type="project" value="TreeGrafter"/>
</dbReference>
<dbReference type="Gene3D" id="2.160.10.10">
    <property type="entry name" value="Hexapeptide repeat proteins"/>
    <property type="match status" value="1"/>
</dbReference>
<dbReference type="SUPFAM" id="SSF51161">
    <property type="entry name" value="Trimeric LpxA-like enzymes"/>
    <property type="match status" value="1"/>
</dbReference>
<protein>
    <submittedName>
        <fullName evidence="3">AMP-binding protein</fullName>
    </submittedName>
</protein>
<feature type="domain" description="AMP-dependent synthetase/ligase" evidence="2">
    <location>
        <begin position="60"/>
        <end position="252"/>
    </location>
</feature>
<sequence>MRPRVGIVAENSLNYVRGLGEIVGEGKIAVPLRALDDAERIEAAGVTEVRSFLPGSSKLPIFPETGDEPALISFTSGTEGKPKAVLISAAALANTVDRLIEVSGIEGEVCEYVGVPVYHSFGFGRCRVLAKIGGTARLAENGFDPEELAALLSAGEVDAFSAVPSQLRMLLKRKAAFEGCGSRVRFIEIGSQFMAAEEKEAVRSLFPNASITQHYGLTEASRSTFLRIDKAGEAVLGSVGKPQAGTDVRICKGGRIELHGPHLATGLLVGEEIVPLADEKGWLRTSDLGRIEEGYLYFEGRADDLINCGGKKVSPEAVEARLASEYGLSGGFALGRLPDPVYGEGILLVREEKGPPLPELLTATQHVLTEEGLAASGVLRTAETDELPRTPTGKIRRRELASLAAPAPLEADPIAAILGNDYEETGLSASEAEIDSLQTLNLAMLIEERVGSLPPDWRSRPVSALLEGSATAAADSEPINDGADNRNPQDISFWALVREDLDTNDGSLRSYGFWALFWHRFGNWRMSMKTKIFRVPLTLIYLVMNVMVNVICGIKLDYTVNVGRRVKIEHFGGMMLGARRIGNDVTIRQNTTFGVGRLSDLKGKPIIEDGVNLGAGVVVAGRVRIGRHSVIGPNCVVMEDIPPYSHVEPPKPTVSRLNPA</sequence>
<dbReference type="InterPro" id="IPR000873">
    <property type="entry name" value="AMP-dep_synth/lig_dom"/>
</dbReference>
<dbReference type="PANTHER" id="PTHR43201:SF32">
    <property type="entry name" value="2-SUCCINYLBENZOATE--COA LIGASE, CHLOROPLASTIC_PEROXISOMAL"/>
    <property type="match status" value="1"/>
</dbReference>
<proteinExistence type="predicted"/>
<dbReference type="CDD" id="cd04433">
    <property type="entry name" value="AFD_class_I"/>
    <property type="match status" value="1"/>
</dbReference>
<dbReference type="SUPFAM" id="SSF56801">
    <property type="entry name" value="Acetyl-CoA synthetase-like"/>
    <property type="match status" value="1"/>
</dbReference>
<dbReference type="InterPro" id="IPR042099">
    <property type="entry name" value="ANL_N_sf"/>
</dbReference>
<dbReference type="Gene3D" id="3.30.300.30">
    <property type="match status" value="1"/>
</dbReference>
<dbReference type="Pfam" id="PF00501">
    <property type="entry name" value="AMP-binding"/>
    <property type="match status" value="1"/>
</dbReference>
<dbReference type="InterPro" id="IPR001451">
    <property type="entry name" value="Hexapep"/>
</dbReference>
<dbReference type="EMBL" id="JANIBC010000001">
    <property type="protein sequence ID" value="MCQ8183844.1"/>
    <property type="molecule type" value="Genomic_DNA"/>
</dbReference>
<dbReference type="RefSeq" id="WP_256617647.1">
    <property type="nucleotide sequence ID" value="NZ_JANIBC010000001.1"/>
</dbReference>
<keyword evidence="1" id="KW-0472">Membrane</keyword>
<dbReference type="Gene3D" id="3.40.50.12780">
    <property type="entry name" value="N-terminal domain of ligase-like"/>
    <property type="match status" value="1"/>
</dbReference>
<dbReference type="InterPro" id="IPR045851">
    <property type="entry name" value="AMP-bd_C_sf"/>
</dbReference>
<name>A0A9X2L685_9PROT</name>
<evidence type="ECO:0000313" key="3">
    <source>
        <dbReference type="EMBL" id="MCQ8183844.1"/>
    </source>
</evidence>
<keyword evidence="1" id="KW-1133">Transmembrane helix</keyword>
<keyword evidence="4" id="KW-1185">Reference proteome</keyword>
<dbReference type="GO" id="GO:0031956">
    <property type="term" value="F:medium-chain fatty acid-CoA ligase activity"/>
    <property type="evidence" value="ECO:0007669"/>
    <property type="project" value="TreeGrafter"/>
</dbReference>
<evidence type="ECO:0000259" key="2">
    <source>
        <dbReference type="Pfam" id="PF00501"/>
    </source>
</evidence>
<dbReference type="PANTHER" id="PTHR43201">
    <property type="entry name" value="ACYL-COA SYNTHETASE"/>
    <property type="match status" value="1"/>
</dbReference>
<evidence type="ECO:0000256" key="1">
    <source>
        <dbReference type="SAM" id="Phobius"/>
    </source>
</evidence>
<accession>A0A9X2L685</accession>
<dbReference type="Proteomes" id="UP001142610">
    <property type="component" value="Unassembled WGS sequence"/>
</dbReference>
<feature type="transmembrane region" description="Helical" evidence="1">
    <location>
        <begin position="539"/>
        <end position="558"/>
    </location>
</feature>
<keyword evidence="1" id="KW-0812">Transmembrane</keyword>
<organism evidence="3 4">
    <name type="scientific">Parvularcula maris</name>
    <dbReference type="NCBI Taxonomy" id="2965077"/>
    <lineage>
        <taxon>Bacteria</taxon>
        <taxon>Pseudomonadati</taxon>
        <taxon>Pseudomonadota</taxon>
        <taxon>Alphaproteobacteria</taxon>
        <taxon>Parvularculales</taxon>
        <taxon>Parvularculaceae</taxon>
        <taxon>Parvularcula</taxon>
    </lineage>
</organism>
<comment type="caution">
    <text evidence="3">The sequence shown here is derived from an EMBL/GenBank/DDBJ whole genome shotgun (WGS) entry which is preliminary data.</text>
</comment>
<dbReference type="Pfam" id="PF00132">
    <property type="entry name" value="Hexapep"/>
    <property type="match status" value="1"/>
</dbReference>
<dbReference type="AlphaFoldDB" id="A0A9X2L685"/>
<dbReference type="PROSITE" id="PS00455">
    <property type="entry name" value="AMP_BINDING"/>
    <property type="match status" value="1"/>
</dbReference>
<evidence type="ECO:0000313" key="4">
    <source>
        <dbReference type="Proteomes" id="UP001142610"/>
    </source>
</evidence>
<dbReference type="InterPro" id="IPR011004">
    <property type="entry name" value="Trimer_LpxA-like_sf"/>
</dbReference>
<reference evidence="3" key="1">
    <citation type="submission" date="2022-07" db="EMBL/GenBank/DDBJ databases">
        <title>Parvularcula maris sp. nov., an algicidal bacterium isolated from seawater.</title>
        <authorList>
            <person name="Li F."/>
        </authorList>
    </citation>
    <scope>NUCLEOTIDE SEQUENCE</scope>
    <source>
        <strain evidence="3">BGMRC 0090</strain>
    </source>
</reference>
<dbReference type="InterPro" id="IPR020845">
    <property type="entry name" value="AMP-binding_CS"/>
</dbReference>